<accession>M4BES8</accession>
<feature type="transmembrane region" description="Helical" evidence="1">
    <location>
        <begin position="515"/>
        <end position="534"/>
    </location>
</feature>
<dbReference type="GO" id="GO:0046856">
    <property type="term" value="P:phosphatidylinositol dephosphorylation"/>
    <property type="evidence" value="ECO:0007669"/>
    <property type="project" value="TreeGrafter"/>
</dbReference>
<dbReference type="eggNOG" id="KOG1889">
    <property type="taxonomic scope" value="Eukaryota"/>
</dbReference>
<evidence type="ECO:0000259" key="2">
    <source>
        <dbReference type="PROSITE" id="PS50275"/>
    </source>
</evidence>
<dbReference type="InParanoid" id="M4BES8"/>
<dbReference type="EMBL" id="JH598180">
    <property type="status" value="NOT_ANNOTATED_CDS"/>
    <property type="molecule type" value="Genomic_DNA"/>
</dbReference>
<protein>
    <recommendedName>
        <fullName evidence="2">SAC domain-containing protein</fullName>
    </recommendedName>
</protein>
<sequence>MAVATKPKKTYELVVQDDFLVVLHPIEPLSMHISRCSVTDASLGLRVEHVKDFQHVHGRRMVFDAIYGVFWLLRGPYLAAVTRSKVAARGVDDAEIRVVQKLELLLIPTQHLPVLTPQQEQDERTFIDMVTSDIEAQQLHFSRDFDLTHTLQRRPVFAHVELTERLTVHDKSFRILYLSRRSCKRQGMRFTMRGVDADGNVANFVETEQICLFDDGRQTSFVQIRGSIPVFWSSPASMKYAPEVFQASDTGRDVAAFQKHAYELMSLYGRVLFVNLIDKKKEQLKLGEAMAKTVADAATKDSHILAAVRLVWFDFHHECRNMQWGMLEKLIKQVDDDFLDHGFFCKGADGVVVHKQSGVVRTNCMDNLDRTNVVQLNETEALQGNVLSSPFEEFEYTFKRVWGNNADAISLLYAGTGALKTDFTRTGKRTRKGALLDGYNSCMRYIKNNFMDGYRQDVLDLLLGHYVASRSKRTPFEAQGESLESALTKLLGLVAFFFLVETYRSSGQSYAFERLIRSVLLTLLICAGAFSVLVKKGHSVGKKLVRLPSLCPQDGCVTAWKH</sequence>
<keyword evidence="1" id="KW-0472">Membrane</keyword>
<dbReference type="GO" id="GO:0005783">
    <property type="term" value="C:endoplasmic reticulum"/>
    <property type="evidence" value="ECO:0007669"/>
    <property type="project" value="TreeGrafter"/>
</dbReference>
<dbReference type="PANTHER" id="PTHR45662">
    <property type="entry name" value="PHOSPHATIDYLINOSITIDE PHOSPHATASE SAC1"/>
    <property type="match status" value="1"/>
</dbReference>
<dbReference type="InterPro" id="IPR002013">
    <property type="entry name" value="SAC_dom"/>
</dbReference>
<evidence type="ECO:0000313" key="3">
    <source>
        <dbReference type="EnsemblProtists" id="HpaP804796"/>
    </source>
</evidence>
<name>M4BES8_HYAAE</name>
<dbReference type="GO" id="GO:0043812">
    <property type="term" value="F:phosphatidylinositol-4-phosphate phosphatase activity"/>
    <property type="evidence" value="ECO:0007669"/>
    <property type="project" value="TreeGrafter"/>
</dbReference>
<organism evidence="3 4">
    <name type="scientific">Hyaloperonospora arabidopsidis (strain Emoy2)</name>
    <name type="common">Downy mildew agent</name>
    <name type="synonym">Peronospora arabidopsidis</name>
    <dbReference type="NCBI Taxonomy" id="559515"/>
    <lineage>
        <taxon>Eukaryota</taxon>
        <taxon>Sar</taxon>
        <taxon>Stramenopiles</taxon>
        <taxon>Oomycota</taxon>
        <taxon>Peronosporomycetes</taxon>
        <taxon>Peronosporales</taxon>
        <taxon>Peronosporaceae</taxon>
        <taxon>Hyaloperonospora</taxon>
    </lineage>
</organism>
<dbReference type="STRING" id="559515.M4BES8"/>
<feature type="domain" description="SAC" evidence="2">
    <location>
        <begin position="163"/>
        <end position="415"/>
    </location>
</feature>
<reference evidence="3" key="2">
    <citation type="submission" date="2015-06" db="UniProtKB">
        <authorList>
            <consortium name="EnsemblProtists"/>
        </authorList>
    </citation>
    <scope>IDENTIFICATION</scope>
    <source>
        <strain evidence="3">Emoy2</strain>
    </source>
</reference>
<dbReference type="PROSITE" id="PS50275">
    <property type="entry name" value="SAC"/>
    <property type="match status" value="1"/>
</dbReference>
<keyword evidence="1" id="KW-0812">Transmembrane</keyword>
<dbReference type="Proteomes" id="UP000011713">
    <property type="component" value="Unassembled WGS sequence"/>
</dbReference>
<dbReference type="Pfam" id="PF02383">
    <property type="entry name" value="Syja_N"/>
    <property type="match status" value="2"/>
</dbReference>
<dbReference type="EnsemblProtists" id="HpaT804796">
    <property type="protein sequence ID" value="HpaP804796"/>
    <property type="gene ID" value="HpaG804796"/>
</dbReference>
<dbReference type="VEuPathDB" id="FungiDB:HpaG804796"/>
<evidence type="ECO:0000256" key="1">
    <source>
        <dbReference type="SAM" id="Phobius"/>
    </source>
</evidence>
<keyword evidence="1" id="KW-1133">Transmembrane helix</keyword>
<evidence type="ECO:0000313" key="4">
    <source>
        <dbReference type="Proteomes" id="UP000011713"/>
    </source>
</evidence>
<dbReference type="HOGENOM" id="CLU_003016_7_4_1"/>
<reference evidence="4" key="1">
    <citation type="journal article" date="2010" name="Science">
        <title>Signatures of adaptation to obligate biotrophy in the Hyaloperonospora arabidopsidis genome.</title>
        <authorList>
            <person name="Baxter L."/>
            <person name="Tripathy S."/>
            <person name="Ishaque N."/>
            <person name="Boot N."/>
            <person name="Cabral A."/>
            <person name="Kemen E."/>
            <person name="Thines M."/>
            <person name="Ah-Fong A."/>
            <person name="Anderson R."/>
            <person name="Badejoko W."/>
            <person name="Bittner-Eddy P."/>
            <person name="Boore J.L."/>
            <person name="Chibucos M.C."/>
            <person name="Coates M."/>
            <person name="Dehal P."/>
            <person name="Delehaunty K."/>
            <person name="Dong S."/>
            <person name="Downton P."/>
            <person name="Dumas B."/>
            <person name="Fabro G."/>
            <person name="Fronick C."/>
            <person name="Fuerstenberg S.I."/>
            <person name="Fulton L."/>
            <person name="Gaulin E."/>
            <person name="Govers F."/>
            <person name="Hughes L."/>
            <person name="Humphray S."/>
            <person name="Jiang R.H."/>
            <person name="Judelson H."/>
            <person name="Kamoun S."/>
            <person name="Kyung K."/>
            <person name="Meijer H."/>
            <person name="Minx P."/>
            <person name="Morris P."/>
            <person name="Nelson J."/>
            <person name="Phuntumart V."/>
            <person name="Qutob D."/>
            <person name="Rehmany A."/>
            <person name="Rougon-Cardoso A."/>
            <person name="Ryden P."/>
            <person name="Torto-Alalibo T."/>
            <person name="Studholme D."/>
            <person name="Wang Y."/>
            <person name="Win J."/>
            <person name="Wood J."/>
            <person name="Clifton S.W."/>
            <person name="Rogers J."/>
            <person name="Van den Ackerveken G."/>
            <person name="Jones J.D."/>
            <person name="McDowell J.M."/>
            <person name="Beynon J."/>
            <person name="Tyler B.M."/>
        </authorList>
    </citation>
    <scope>NUCLEOTIDE SEQUENCE [LARGE SCALE GENOMIC DNA]</scope>
    <source>
        <strain evidence="4">Emoy2</strain>
    </source>
</reference>
<dbReference type="AlphaFoldDB" id="M4BES8"/>
<dbReference type="PANTHER" id="PTHR45662:SF2">
    <property type="entry name" value="PHOSPHATIDYLINOSITOL-3-PHOSPHATASE SAC1"/>
    <property type="match status" value="1"/>
</dbReference>
<keyword evidence="4" id="KW-1185">Reference proteome</keyword>
<proteinExistence type="predicted"/>